<dbReference type="PANTHER" id="PTHR37827:SF1">
    <property type="entry name" value="HNH DOMAIN-CONTAINING PROTEIN"/>
    <property type="match status" value="1"/>
</dbReference>
<feature type="region of interest" description="Disordered" evidence="1">
    <location>
        <begin position="24"/>
        <end position="105"/>
    </location>
</feature>
<dbReference type="AlphaFoldDB" id="A0A165ID18"/>
<evidence type="ECO:0000313" key="2">
    <source>
        <dbReference type="EMBL" id="KZF24725.1"/>
    </source>
</evidence>
<sequence length="454" mass="49948">MTPMLPEQERPEYDTLRECLSTALIQQSTATSSTPSTTTTSTKVSSVSSSGDKNAVGSNAASSRRRPGRKTAATEQRARVEQKNEEKEQQSRPENAKHSEDDDASAEELADFIDYIATEIFSSLPLSLQTLSSSSPSSLRPTSLSSTNYDISDSLTHDDENISNEDLDSDNDAKADALIGAIPGLLSTLPPSISESLTAYGYTTSSSSLYTPPSKRKSRPSKSSSPPSSLSLSSASPHIPLPTATAFLTALYTDYIRALLPSPSPPPTLSKRYRKAGGGGGGEDEDGYAALQQKRQKPTHCELCDRDWVPLTEHHLVPRSVQQKALKRGWHAAVVTGSTPNRRGEDGGSESRYWTQNGKGLGGDGSSQSRNWTRNEKDDEDEDEDEEDEEYYNMTEAERVHSTCYICRACHSFVHKVATNEELGKSWYTVRLLLDREDVQRWVGWVGRVRWKKT</sequence>
<feature type="region of interest" description="Disordered" evidence="1">
    <location>
        <begin position="129"/>
        <end position="169"/>
    </location>
</feature>
<feature type="compositionally biased region" description="Acidic residues" evidence="1">
    <location>
        <begin position="378"/>
        <end position="388"/>
    </location>
</feature>
<name>A0A165ID18_XYLHT</name>
<organism evidence="2 3">
    <name type="scientific">Xylona heveae (strain CBS 132557 / TC161)</name>
    <dbReference type="NCBI Taxonomy" id="1328760"/>
    <lineage>
        <taxon>Eukaryota</taxon>
        <taxon>Fungi</taxon>
        <taxon>Dikarya</taxon>
        <taxon>Ascomycota</taxon>
        <taxon>Pezizomycotina</taxon>
        <taxon>Xylonomycetes</taxon>
        <taxon>Xylonales</taxon>
        <taxon>Xylonaceae</taxon>
        <taxon>Xylona</taxon>
    </lineage>
</organism>
<evidence type="ECO:0000313" key="3">
    <source>
        <dbReference type="Proteomes" id="UP000076632"/>
    </source>
</evidence>
<keyword evidence="3" id="KW-1185">Reference proteome</keyword>
<dbReference type="Proteomes" id="UP000076632">
    <property type="component" value="Unassembled WGS sequence"/>
</dbReference>
<feature type="compositionally biased region" description="Basic and acidic residues" evidence="1">
    <location>
        <begin position="76"/>
        <end position="100"/>
    </location>
</feature>
<accession>A0A165ID18</accession>
<feature type="region of interest" description="Disordered" evidence="1">
    <location>
        <begin position="204"/>
        <end position="236"/>
    </location>
</feature>
<dbReference type="EMBL" id="KV407456">
    <property type="protein sequence ID" value="KZF24725.1"/>
    <property type="molecule type" value="Genomic_DNA"/>
</dbReference>
<dbReference type="PANTHER" id="PTHR37827">
    <property type="entry name" value="TUDOR DOMAIN-CONTAINING PROTEIN"/>
    <property type="match status" value="1"/>
</dbReference>
<dbReference type="OrthoDB" id="4850648at2759"/>
<feature type="compositionally biased region" description="Low complexity" evidence="1">
    <location>
        <begin position="28"/>
        <end position="50"/>
    </location>
</feature>
<evidence type="ECO:0000256" key="1">
    <source>
        <dbReference type="SAM" id="MobiDB-lite"/>
    </source>
</evidence>
<feature type="region of interest" description="Disordered" evidence="1">
    <location>
        <begin position="330"/>
        <end position="388"/>
    </location>
</feature>
<gene>
    <name evidence="2" type="ORF">L228DRAFT_245712</name>
</gene>
<proteinExistence type="predicted"/>
<dbReference type="STRING" id="1328760.A0A165ID18"/>
<dbReference type="InParanoid" id="A0A165ID18"/>
<feature type="compositionally biased region" description="Low complexity" evidence="1">
    <location>
        <begin position="129"/>
        <end position="147"/>
    </location>
</feature>
<feature type="compositionally biased region" description="Low complexity" evidence="1">
    <location>
        <begin position="204"/>
        <end position="213"/>
    </location>
</feature>
<feature type="compositionally biased region" description="Low complexity" evidence="1">
    <location>
        <begin position="221"/>
        <end position="236"/>
    </location>
</feature>
<dbReference type="GeneID" id="28897370"/>
<reference evidence="2 3" key="1">
    <citation type="journal article" date="2016" name="Fungal Biol.">
        <title>The genome of Xylona heveae provides a window into fungal endophytism.</title>
        <authorList>
            <person name="Gazis R."/>
            <person name="Kuo A."/>
            <person name="Riley R."/>
            <person name="LaButti K."/>
            <person name="Lipzen A."/>
            <person name="Lin J."/>
            <person name="Amirebrahimi M."/>
            <person name="Hesse C.N."/>
            <person name="Spatafora J.W."/>
            <person name="Henrissat B."/>
            <person name="Hainaut M."/>
            <person name="Grigoriev I.V."/>
            <person name="Hibbett D.S."/>
        </authorList>
    </citation>
    <scope>NUCLEOTIDE SEQUENCE [LARGE SCALE GENOMIC DNA]</scope>
    <source>
        <strain evidence="2 3">TC161</strain>
    </source>
</reference>
<protein>
    <submittedName>
        <fullName evidence="2">Uncharacterized protein</fullName>
    </submittedName>
</protein>
<dbReference type="RefSeq" id="XP_018190280.1">
    <property type="nucleotide sequence ID" value="XM_018332233.1"/>
</dbReference>
<feature type="region of interest" description="Disordered" evidence="1">
    <location>
        <begin position="261"/>
        <end position="286"/>
    </location>
</feature>